<comment type="caution">
    <text evidence="13">The sequence shown here is derived from an EMBL/GenBank/DDBJ whole genome shotgun (WGS) entry which is preliminary data.</text>
</comment>
<evidence type="ECO:0000256" key="7">
    <source>
        <dbReference type="ARBA" id="ARBA00023277"/>
    </source>
</evidence>
<dbReference type="OrthoDB" id="422368at2759"/>
<evidence type="ECO:0000256" key="11">
    <source>
        <dbReference type="ARBA" id="ARBA00047273"/>
    </source>
</evidence>
<comment type="similarity">
    <text evidence="8">Belongs to the glycosyltransferase 68 family.</text>
</comment>
<evidence type="ECO:0000256" key="3">
    <source>
        <dbReference type="ARBA" id="ARBA00012196"/>
    </source>
</evidence>
<comment type="subcellular location">
    <subcellularLocation>
        <location evidence="1">Endoplasmic reticulum</location>
    </subcellularLocation>
</comment>
<keyword evidence="14" id="KW-1185">Reference proteome</keyword>
<dbReference type="AlphaFoldDB" id="A0A3S3P985"/>
<dbReference type="GO" id="GO:0046922">
    <property type="term" value="F:peptide-O-fucosyltransferase activity"/>
    <property type="evidence" value="ECO:0007669"/>
    <property type="project" value="UniProtKB-EC"/>
</dbReference>
<evidence type="ECO:0000256" key="5">
    <source>
        <dbReference type="ARBA" id="ARBA00022824"/>
    </source>
</evidence>
<dbReference type="STRING" id="1965070.A0A3S3P985"/>
<accession>A0A3S3P985</accession>
<protein>
    <recommendedName>
        <fullName evidence="9">GDP-fucose protein O-fucosyltransferase 2</fullName>
        <ecNumber evidence="3">2.4.1.221</ecNumber>
    </recommendedName>
    <alternativeName>
        <fullName evidence="10">Peptide-O-fucosyltransferase 2</fullName>
    </alternativeName>
</protein>
<evidence type="ECO:0000256" key="12">
    <source>
        <dbReference type="ARBA" id="ARBA00048647"/>
    </source>
</evidence>
<dbReference type="Proteomes" id="UP000285301">
    <property type="component" value="Unassembled WGS sequence"/>
</dbReference>
<reference evidence="13 14" key="1">
    <citation type="journal article" date="2018" name="Gigascience">
        <title>Genomes of trombidid mites reveal novel predicted allergens and laterally-transferred genes associated with secondary metabolism.</title>
        <authorList>
            <person name="Dong X."/>
            <person name="Chaisiri K."/>
            <person name="Xia D."/>
            <person name="Armstrong S.D."/>
            <person name="Fang Y."/>
            <person name="Donnelly M.J."/>
            <person name="Kadowaki T."/>
            <person name="McGarry J.W."/>
            <person name="Darby A.C."/>
            <person name="Makepeace B.L."/>
        </authorList>
    </citation>
    <scope>NUCLEOTIDE SEQUENCE [LARGE SCALE GENOMIC DNA]</scope>
    <source>
        <strain evidence="13">UoL-WK</strain>
    </source>
</reference>
<evidence type="ECO:0000256" key="1">
    <source>
        <dbReference type="ARBA" id="ARBA00004240"/>
    </source>
</evidence>
<keyword evidence="13" id="KW-0328">Glycosyltransferase</keyword>
<keyword evidence="7" id="KW-0119">Carbohydrate metabolism</keyword>
<gene>
    <name evidence="13" type="ORF">B4U79_12242</name>
</gene>
<comment type="catalytic activity">
    <reaction evidence="12">
        <text>L-seryl-[protein] + GDP-beta-L-fucose = 3-O-(alpha-L-fucosyl)-L-seryl-[protein] + GDP + H(+)</text>
        <dbReference type="Rhea" id="RHEA:63644"/>
        <dbReference type="Rhea" id="RHEA-COMP:9863"/>
        <dbReference type="Rhea" id="RHEA-COMP:17914"/>
        <dbReference type="ChEBI" id="CHEBI:15378"/>
        <dbReference type="ChEBI" id="CHEBI:29999"/>
        <dbReference type="ChEBI" id="CHEBI:57273"/>
        <dbReference type="ChEBI" id="CHEBI:58189"/>
        <dbReference type="ChEBI" id="CHEBI:189632"/>
        <dbReference type="EC" id="2.4.1.221"/>
    </reaction>
    <physiologicalReaction direction="left-to-right" evidence="12">
        <dbReference type="Rhea" id="RHEA:63645"/>
    </physiologicalReaction>
</comment>
<feature type="non-terminal residue" evidence="13">
    <location>
        <position position="1"/>
    </location>
</feature>
<sequence>QPFCLRVPNAEQNECGDFDASESLRATDEKWTSKARKKYLLYEVNVGEGFNLRRDVYLRMASIVYRLKNENWTLVLPPFGPLYHWKSRRFQRSKLPWTLFFDIQSLNAIVPVIEFEQFLSEIGDQIDIVVALKHFDDNFDDRWYERFEIEYCEESKSYYKLSENEVRGWFFSYFDRVTASNLICLKIEGFTTTLKKFIRKQLSNYFSVFISNAEVILHKNYGDSLYWSIRRSMRFNRDLIAIGDEFRAKYLNSTNIQDKTTIESDWVHMRRNHGDALGGPFLAVHIRRDDFAKSRPKDVPTLDCAKEQIFFVAKKFSLELVFIASDMREEEWIQLTKGLFENYNLKVFRFKNDTLLDGQVAIVDQWICAHARVFID</sequence>
<comment type="pathway">
    <text evidence="2">Protein modification; protein glycosylation.</text>
</comment>
<evidence type="ECO:0000256" key="10">
    <source>
        <dbReference type="ARBA" id="ARBA00033083"/>
    </source>
</evidence>
<evidence type="ECO:0000256" key="4">
    <source>
        <dbReference type="ARBA" id="ARBA00022679"/>
    </source>
</evidence>
<dbReference type="GO" id="GO:0006004">
    <property type="term" value="P:fucose metabolic process"/>
    <property type="evidence" value="ECO:0007669"/>
    <property type="project" value="UniProtKB-KW"/>
</dbReference>
<dbReference type="EC" id="2.4.1.221" evidence="3"/>
<dbReference type="InterPro" id="IPR045130">
    <property type="entry name" value="OFUT2-like"/>
</dbReference>
<dbReference type="GO" id="GO:0005783">
    <property type="term" value="C:endoplasmic reticulum"/>
    <property type="evidence" value="ECO:0007669"/>
    <property type="project" value="UniProtKB-SubCell"/>
</dbReference>
<dbReference type="Gene3D" id="3.40.50.11340">
    <property type="match status" value="1"/>
</dbReference>
<dbReference type="Pfam" id="PF10250">
    <property type="entry name" value="O-FucT"/>
    <property type="match status" value="1"/>
</dbReference>
<name>A0A3S3P985_9ACAR</name>
<dbReference type="InterPro" id="IPR019378">
    <property type="entry name" value="GDP-Fuc_O-FucTrfase"/>
</dbReference>
<dbReference type="PANTHER" id="PTHR13398:SF0">
    <property type="entry name" value="GDP-FUCOSE PROTEIN O-FUCOSYLTRANSFERASE 2"/>
    <property type="match status" value="1"/>
</dbReference>
<evidence type="ECO:0000256" key="9">
    <source>
        <dbReference type="ARBA" id="ARBA00026232"/>
    </source>
</evidence>
<comment type="catalytic activity">
    <reaction evidence="11">
        <text>L-threonyl-[protein] + GDP-beta-L-fucose = 3-O-(alpha-L-fucosyl)-L-threonyl-[protein] + GDP + H(+)</text>
        <dbReference type="Rhea" id="RHEA:70491"/>
        <dbReference type="Rhea" id="RHEA-COMP:11060"/>
        <dbReference type="Rhea" id="RHEA-COMP:17915"/>
        <dbReference type="ChEBI" id="CHEBI:15378"/>
        <dbReference type="ChEBI" id="CHEBI:30013"/>
        <dbReference type="ChEBI" id="CHEBI:57273"/>
        <dbReference type="ChEBI" id="CHEBI:58189"/>
        <dbReference type="ChEBI" id="CHEBI:189631"/>
        <dbReference type="EC" id="2.4.1.221"/>
    </reaction>
    <physiologicalReaction direction="left-to-right" evidence="11">
        <dbReference type="Rhea" id="RHEA:70492"/>
    </physiologicalReaction>
</comment>
<evidence type="ECO:0000256" key="6">
    <source>
        <dbReference type="ARBA" id="ARBA00023253"/>
    </source>
</evidence>
<keyword evidence="4 13" id="KW-0808">Transferase</keyword>
<dbReference type="CDD" id="cd11298">
    <property type="entry name" value="O-FucT-2"/>
    <property type="match status" value="1"/>
</dbReference>
<keyword evidence="6" id="KW-0294">Fucose metabolism</keyword>
<dbReference type="EMBL" id="NCKU01003198">
    <property type="protein sequence ID" value="RWS07982.1"/>
    <property type="molecule type" value="Genomic_DNA"/>
</dbReference>
<evidence type="ECO:0000313" key="13">
    <source>
        <dbReference type="EMBL" id="RWS07982.1"/>
    </source>
</evidence>
<evidence type="ECO:0000256" key="8">
    <source>
        <dbReference type="ARBA" id="ARBA00025803"/>
    </source>
</evidence>
<organism evidence="13 14">
    <name type="scientific">Dinothrombium tinctorium</name>
    <dbReference type="NCBI Taxonomy" id="1965070"/>
    <lineage>
        <taxon>Eukaryota</taxon>
        <taxon>Metazoa</taxon>
        <taxon>Ecdysozoa</taxon>
        <taxon>Arthropoda</taxon>
        <taxon>Chelicerata</taxon>
        <taxon>Arachnida</taxon>
        <taxon>Acari</taxon>
        <taxon>Acariformes</taxon>
        <taxon>Trombidiformes</taxon>
        <taxon>Prostigmata</taxon>
        <taxon>Anystina</taxon>
        <taxon>Parasitengona</taxon>
        <taxon>Trombidioidea</taxon>
        <taxon>Trombidiidae</taxon>
        <taxon>Dinothrombium</taxon>
    </lineage>
</organism>
<keyword evidence="5" id="KW-0256">Endoplasmic reticulum</keyword>
<evidence type="ECO:0000256" key="2">
    <source>
        <dbReference type="ARBA" id="ARBA00004922"/>
    </source>
</evidence>
<evidence type="ECO:0000313" key="14">
    <source>
        <dbReference type="Proteomes" id="UP000285301"/>
    </source>
</evidence>
<dbReference type="PANTHER" id="PTHR13398">
    <property type="entry name" value="GDP-FUCOSE PROTEIN O-FUCOSYLTRANSFERASE 2"/>
    <property type="match status" value="1"/>
</dbReference>
<proteinExistence type="inferred from homology"/>
<dbReference type="Gene3D" id="3.40.50.11350">
    <property type="match status" value="1"/>
</dbReference>